<dbReference type="InterPro" id="IPR041233">
    <property type="entry name" value="Melibiase_C"/>
</dbReference>
<dbReference type="SUPFAM" id="SSF49785">
    <property type="entry name" value="Galactose-binding domain-like"/>
    <property type="match status" value="1"/>
</dbReference>
<keyword evidence="6 8" id="KW-1015">Disulfide bond</keyword>
<evidence type="ECO:0000259" key="11">
    <source>
        <dbReference type="SMART" id="SM00776"/>
    </source>
</evidence>
<evidence type="ECO:0000313" key="12">
    <source>
        <dbReference type="EMBL" id="SEG11650.1"/>
    </source>
</evidence>
<dbReference type="PROSITE" id="PS00512">
    <property type="entry name" value="ALPHA_GALACTOSIDASE"/>
    <property type="match status" value="1"/>
</dbReference>
<feature type="chain" id="PRO_5009289514" description="Alpha-galactosidase" evidence="10">
    <location>
        <begin position="39"/>
        <end position="672"/>
    </location>
</feature>
<dbReference type="Pfam" id="PF08305">
    <property type="entry name" value="NPCBM"/>
    <property type="match status" value="1"/>
</dbReference>
<dbReference type="EMBL" id="FNVU01000003">
    <property type="protein sequence ID" value="SEG11650.1"/>
    <property type="molecule type" value="Genomic_DNA"/>
</dbReference>
<gene>
    <name evidence="12" type="ORF">SAMN05216223_103284</name>
</gene>
<keyword evidence="13" id="KW-1185">Reference proteome</keyword>
<dbReference type="GO" id="GO:0016052">
    <property type="term" value="P:carbohydrate catabolic process"/>
    <property type="evidence" value="ECO:0007669"/>
    <property type="project" value="UniProtKB-ARBA"/>
</dbReference>
<feature type="region of interest" description="Disordered" evidence="9">
    <location>
        <begin position="542"/>
        <end position="561"/>
    </location>
</feature>
<dbReference type="InterPro" id="IPR000111">
    <property type="entry name" value="Glyco_hydro_27/36_CS"/>
</dbReference>
<dbReference type="PANTHER" id="PTHR11452">
    <property type="entry name" value="ALPHA-GALACTOSIDASE/ALPHA-N-ACETYLGALACTOSAMINIDASE"/>
    <property type="match status" value="1"/>
</dbReference>
<evidence type="ECO:0000256" key="2">
    <source>
        <dbReference type="ARBA" id="ARBA00009743"/>
    </source>
</evidence>
<keyword evidence="7 8" id="KW-0326">Glycosidase</keyword>
<dbReference type="Gene3D" id="2.60.40.1180">
    <property type="entry name" value="Golgi alpha-mannosidase II"/>
    <property type="match status" value="1"/>
</dbReference>
<dbReference type="PRINTS" id="PR00740">
    <property type="entry name" value="GLHYDRLASE27"/>
</dbReference>
<dbReference type="SUPFAM" id="SSF51011">
    <property type="entry name" value="Glycosyl hydrolase domain"/>
    <property type="match status" value="1"/>
</dbReference>
<dbReference type="Gene3D" id="2.60.120.1060">
    <property type="entry name" value="NPCBM/NEW2 domain"/>
    <property type="match status" value="1"/>
</dbReference>
<dbReference type="EC" id="3.2.1.22" evidence="3 8"/>
<dbReference type="GO" id="GO:0004557">
    <property type="term" value="F:alpha-galactosidase activity"/>
    <property type="evidence" value="ECO:0007669"/>
    <property type="project" value="UniProtKB-EC"/>
</dbReference>
<dbReference type="OrthoDB" id="9807519at2"/>
<organism evidence="12 13">
    <name type="scientific">Actinacidiphila yanglinensis</name>
    <dbReference type="NCBI Taxonomy" id="310779"/>
    <lineage>
        <taxon>Bacteria</taxon>
        <taxon>Bacillati</taxon>
        <taxon>Actinomycetota</taxon>
        <taxon>Actinomycetes</taxon>
        <taxon>Kitasatosporales</taxon>
        <taxon>Streptomycetaceae</taxon>
        <taxon>Actinacidiphila</taxon>
    </lineage>
</organism>
<sequence>MPITRRIVSCVTAGAVWLGALGLAAVSTGVATAPPAAALDNGLATTPPMGFNDWNAFGCNVSEQLIKDTADYFVSSGLKAAGYQYVNIDDCWMTHSRDAEGRLVPDPAKFPDGIKGTADYVHSLGLKLGIYEDAGTSTCAGYPGSLGHETTDAQSFADWGVDYLKYDNCNNNSDGTQADYVRRYTAMRDALKATGRPIVYSLCEWGVNQPWNWAGDVGNLWRTTGDISDNWSSLKSIIDANLPLASAAGPGHWNDPDMLEVGNGGMTDTEYRTHFSLWSMMNAPLLIGTDLRKASAATMDILLNKEVIALDQDSLGKQATVLSSSAAGDVIVKQLADGDRAVAFYNPSDQPQHLSTTAKAVGLPTSHTGYQARDLWQHTTSQTAGTLAATVPAHGTTLLRVSKAPNAASAPALLDTGITGLPQYIQPGQSSDITVYASNLGITPALEVRVKLTAPAGWSVRPVGSTSAVALPGGHTLATRWHVEVPAGAATGTATFGGSVTSLDLGGKDTRSTPLIGQSRVVVAPPSGTSYVSDLPWTSSSNGWGPVERDTSNGETAAGDGNPITLKGTVYAKGLGVNAPSTVEYYTGAACTAFDAVVGVDDEKNGKGTVEFEVFADGKEVADSGVLTNADGGKPLHADIAGSQAIQLVVTDGGDGNDSDHGDWANATITCA</sequence>
<proteinExistence type="inferred from homology"/>
<evidence type="ECO:0000256" key="9">
    <source>
        <dbReference type="SAM" id="MobiDB-lite"/>
    </source>
</evidence>
<keyword evidence="5 8" id="KW-0378">Hydrolase</keyword>
<dbReference type="InterPro" id="IPR013222">
    <property type="entry name" value="Glyco_hyd_98_carb-bd"/>
</dbReference>
<evidence type="ECO:0000256" key="3">
    <source>
        <dbReference type="ARBA" id="ARBA00012755"/>
    </source>
</evidence>
<reference evidence="12 13" key="1">
    <citation type="submission" date="2016-10" db="EMBL/GenBank/DDBJ databases">
        <authorList>
            <person name="de Groot N.N."/>
        </authorList>
    </citation>
    <scope>NUCLEOTIDE SEQUENCE [LARGE SCALE GENOMIC DNA]</scope>
    <source>
        <strain evidence="12 13">CGMCC 4.2023</strain>
    </source>
</reference>
<dbReference type="FunFam" id="3.20.20.70:FF:000202">
    <property type="entry name" value="Alpha-galactosidase"/>
    <property type="match status" value="1"/>
</dbReference>
<evidence type="ECO:0000256" key="10">
    <source>
        <dbReference type="SAM" id="SignalP"/>
    </source>
</evidence>
<evidence type="ECO:0000256" key="7">
    <source>
        <dbReference type="ARBA" id="ARBA00023295"/>
    </source>
</evidence>
<comment type="similarity">
    <text evidence="2 8">Belongs to the glycosyl hydrolase 27 family.</text>
</comment>
<dbReference type="SMART" id="SM00776">
    <property type="entry name" value="NPCBM"/>
    <property type="match status" value="1"/>
</dbReference>
<dbReference type="Proteomes" id="UP000236754">
    <property type="component" value="Unassembled WGS sequence"/>
</dbReference>
<evidence type="ECO:0000256" key="5">
    <source>
        <dbReference type="ARBA" id="ARBA00022801"/>
    </source>
</evidence>
<dbReference type="SUPFAM" id="SSF51445">
    <property type="entry name" value="(Trans)glycosidases"/>
    <property type="match status" value="1"/>
</dbReference>
<evidence type="ECO:0000256" key="4">
    <source>
        <dbReference type="ARBA" id="ARBA00022729"/>
    </source>
</evidence>
<dbReference type="InterPro" id="IPR013783">
    <property type="entry name" value="Ig-like_fold"/>
</dbReference>
<protein>
    <recommendedName>
        <fullName evidence="3 8">Alpha-galactosidase</fullName>
        <ecNumber evidence="3 8">3.2.1.22</ecNumber>
    </recommendedName>
    <alternativeName>
        <fullName evidence="8">Melibiase</fullName>
    </alternativeName>
</protein>
<accession>A0A1H5XJR6</accession>
<dbReference type="AlphaFoldDB" id="A0A1H5XJR6"/>
<feature type="domain" description="Glycosyl hydrolase family 98 putative carbohydrate-binding module" evidence="11">
    <location>
        <begin position="526"/>
        <end position="671"/>
    </location>
</feature>
<evidence type="ECO:0000313" key="13">
    <source>
        <dbReference type="Proteomes" id="UP000236754"/>
    </source>
</evidence>
<keyword evidence="4 10" id="KW-0732">Signal</keyword>
<feature type="signal peptide" evidence="10">
    <location>
        <begin position="1"/>
        <end position="38"/>
    </location>
</feature>
<dbReference type="RefSeq" id="WP_103885039.1">
    <property type="nucleotide sequence ID" value="NZ_FNVU01000003.1"/>
</dbReference>
<evidence type="ECO:0000256" key="6">
    <source>
        <dbReference type="ARBA" id="ARBA00023157"/>
    </source>
</evidence>
<dbReference type="InterPro" id="IPR013780">
    <property type="entry name" value="Glyco_hydro_b"/>
</dbReference>
<dbReference type="InterPro" id="IPR013785">
    <property type="entry name" value="Aldolase_TIM"/>
</dbReference>
<name>A0A1H5XJR6_9ACTN</name>
<dbReference type="InterPro" id="IPR038637">
    <property type="entry name" value="NPCBM_sf"/>
</dbReference>
<dbReference type="InterPro" id="IPR008979">
    <property type="entry name" value="Galactose-bd-like_sf"/>
</dbReference>
<dbReference type="Gene3D" id="2.60.40.10">
    <property type="entry name" value="Immunoglobulins"/>
    <property type="match status" value="1"/>
</dbReference>
<dbReference type="Pfam" id="PF10633">
    <property type="entry name" value="NPCBM_assoc"/>
    <property type="match status" value="1"/>
</dbReference>
<dbReference type="PANTHER" id="PTHR11452:SF75">
    <property type="entry name" value="ALPHA-GALACTOSIDASE MEL1"/>
    <property type="match status" value="1"/>
</dbReference>
<dbReference type="InterPro" id="IPR018905">
    <property type="entry name" value="A-galactase_NEW3"/>
</dbReference>
<comment type="catalytic activity">
    <reaction evidence="1 8">
        <text>Hydrolysis of terminal, non-reducing alpha-D-galactose residues in alpha-D-galactosides, including galactose oligosaccharides, galactomannans and galactolipids.</text>
        <dbReference type="EC" id="3.2.1.22"/>
    </reaction>
</comment>
<evidence type="ECO:0000256" key="8">
    <source>
        <dbReference type="RuleBase" id="RU361168"/>
    </source>
</evidence>
<dbReference type="CDD" id="cd14792">
    <property type="entry name" value="GH27"/>
    <property type="match status" value="1"/>
</dbReference>
<evidence type="ECO:0000256" key="1">
    <source>
        <dbReference type="ARBA" id="ARBA00001255"/>
    </source>
</evidence>
<dbReference type="Pfam" id="PF17801">
    <property type="entry name" value="Melibiase_C"/>
    <property type="match status" value="1"/>
</dbReference>
<dbReference type="Pfam" id="PF16499">
    <property type="entry name" value="Melibiase_2"/>
    <property type="match status" value="1"/>
</dbReference>
<dbReference type="InterPro" id="IPR017853">
    <property type="entry name" value="GH"/>
</dbReference>
<dbReference type="Gene3D" id="3.20.20.70">
    <property type="entry name" value="Aldolase class I"/>
    <property type="match status" value="1"/>
</dbReference>
<dbReference type="InterPro" id="IPR002241">
    <property type="entry name" value="Glyco_hydro_27"/>
</dbReference>